<sequence>MTLYWLGIANPDLVKGEDGGGDIGHDQATDALKNRGYIGHDQAMATLKNRGFFSPGDDIGHDQAMNIPYIMHAIAPKPSQICRRRQVPSPEGSSQPSADTAPTDGDSLWQGPWYGEKPDLSRLRVIGSRSKYLVSPKQRKKLTEPRTRPCKLLGYEGNTNYRILLEDGRIVGTPNAEFHEILTNPSTQTIEVPGGTSRNEVHMEEVFLV</sequence>
<evidence type="ECO:0000313" key="3">
    <source>
        <dbReference type="EMBL" id="OJD12761.1"/>
    </source>
</evidence>
<evidence type="ECO:0000313" key="4">
    <source>
        <dbReference type="Proteomes" id="UP000182235"/>
    </source>
</evidence>
<dbReference type="Pfam" id="PF25597">
    <property type="entry name" value="SH3_retrovirus"/>
    <property type="match status" value="1"/>
</dbReference>
<dbReference type="VEuPathDB" id="FungiDB:AJ78_06701"/>
<feature type="region of interest" description="Disordered" evidence="1">
    <location>
        <begin position="83"/>
        <end position="113"/>
    </location>
</feature>
<keyword evidence="4" id="KW-1185">Reference proteome</keyword>
<dbReference type="EMBL" id="LGRN01000368">
    <property type="protein sequence ID" value="OJD12761.1"/>
    <property type="molecule type" value="Genomic_DNA"/>
</dbReference>
<dbReference type="STRING" id="1447872.A0A1J9P803"/>
<protein>
    <recommendedName>
        <fullName evidence="2">Retroviral polymerase SH3-like domain-containing protein</fullName>
    </recommendedName>
</protein>
<dbReference type="OrthoDB" id="3799035at2759"/>
<reference evidence="3 4" key="1">
    <citation type="submission" date="2015-07" db="EMBL/GenBank/DDBJ databases">
        <title>Emmonsia species relationships and genome sequence.</title>
        <authorList>
            <consortium name="The Broad Institute Genomics Platform"/>
            <person name="Cuomo C.A."/>
            <person name="Munoz J.F."/>
            <person name="Imamovic A."/>
            <person name="Priest M.E."/>
            <person name="Young S."/>
            <person name="Clay O.K."/>
            <person name="McEwen J.G."/>
        </authorList>
    </citation>
    <scope>NUCLEOTIDE SEQUENCE [LARGE SCALE GENOMIC DNA]</scope>
    <source>
        <strain evidence="3 4">UAMH 9510</strain>
    </source>
</reference>
<evidence type="ECO:0000256" key="1">
    <source>
        <dbReference type="SAM" id="MobiDB-lite"/>
    </source>
</evidence>
<dbReference type="AlphaFoldDB" id="A0A1J9P803"/>
<feature type="domain" description="Retroviral polymerase SH3-like" evidence="2">
    <location>
        <begin position="134"/>
        <end position="189"/>
    </location>
</feature>
<dbReference type="InterPro" id="IPR057670">
    <property type="entry name" value="SH3_retrovirus"/>
</dbReference>
<proteinExistence type="predicted"/>
<name>A0A1J9P803_9EURO</name>
<accession>A0A1J9P803</accession>
<feature type="compositionally biased region" description="Polar residues" evidence="1">
    <location>
        <begin position="91"/>
        <end position="100"/>
    </location>
</feature>
<dbReference type="Proteomes" id="UP000182235">
    <property type="component" value="Unassembled WGS sequence"/>
</dbReference>
<comment type="caution">
    <text evidence="3">The sequence shown here is derived from an EMBL/GenBank/DDBJ whole genome shotgun (WGS) entry which is preliminary data.</text>
</comment>
<evidence type="ECO:0000259" key="2">
    <source>
        <dbReference type="Pfam" id="PF25597"/>
    </source>
</evidence>
<organism evidence="3 4">
    <name type="scientific">Emergomyces pasteurianus Ep9510</name>
    <dbReference type="NCBI Taxonomy" id="1447872"/>
    <lineage>
        <taxon>Eukaryota</taxon>
        <taxon>Fungi</taxon>
        <taxon>Dikarya</taxon>
        <taxon>Ascomycota</taxon>
        <taxon>Pezizomycotina</taxon>
        <taxon>Eurotiomycetes</taxon>
        <taxon>Eurotiomycetidae</taxon>
        <taxon>Onygenales</taxon>
        <taxon>Ajellomycetaceae</taxon>
        <taxon>Emergomyces</taxon>
    </lineage>
</organism>
<gene>
    <name evidence="3" type="ORF">AJ78_06701</name>
</gene>